<dbReference type="InterPro" id="IPR036291">
    <property type="entry name" value="NAD(P)-bd_dom_sf"/>
</dbReference>
<keyword evidence="2" id="KW-0560">Oxidoreductase</keyword>
<dbReference type="NCBIfam" id="NF009466">
    <property type="entry name" value="PRK12826.1-2"/>
    <property type="match status" value="1"/>
</dbReference>
<dbReference type="PROSITE" id="PS00061">
    <property type="entry name" value="ADH_SHORT"/>
    <property type="match status" value="1"/>
</dbReference>
<sequence>MKPSQQNAAAEVAIITGGAKGIGFGIAAALARHGRRIALFDLDRAGLDQAASELAASGADVIGLPVDVTNGASVNAAVEAVIERFGRIDVLVNNAGIVRDKRITRMSDDDWDAVIGVNLKSQFLCCRAVLAHMIPARHGRIVNISSRAWLGGVGQSNYSAAKGGVVSLTRSLALEWASAGVTVNAIAPGIVDTPLFRTFDADLQERLKKSVPVQRIGTPDDIAQAVLFFAQREASYITGQTLYVCGGRSLSSPSV</sequence>
<comment type="similarity">
    <text evidence="1">Belongs to the short-chain dehydrogenases/reductases (SDR) family.</text>
</comment>
<dbReference type="InterPro" id="IPR020904">
    <property type="entry name" value="Sc_DH/Rdtase_CS"/>
</dbReference>
<comment type="caution">
    <text evidence="4">The sequence shown here is derived from an EMBL/GenBank/DDBJ whole genome shotgun (WGS) entry which is preliminary data.</text>
</comment>
<dbReference type="InterPro" id="IPR002347">
    <property type="entry name" value="SDR_fam"/>
</dbReference>
<evidence type="ECO:0000259" key="3">
    <source>
        <dbReference type="SMART" id="SM00822"/>
    </source>
</evidence>
<evidence type="ECO:0000256" key="2">
    <source>
        <dbReference type="ARBA" id="ARBA00023002"/>
    </source>
</evidence>
<dbReference type="Pfam" id="PF13561">
    <property type="entry name" value="adh_short_C2"/>
    <property type="match status" value="1"/>
</dbReference>
<evidence type="ECO:0000313" key="5">
    <source>
        <dbReference type="Proteomes" id="UP000054770"/>
    </source>
</evidence>
<proteinExistence type="inferred from homology"/>
<dbReference type="SMART" id="SM00822">
    <property type="entry name" value="PKS_KR"/>
    <property type="match status" value="1"/>
</dbReference>
<dbReference type="Proteomes" id="UP000054770">
    <property type="component" value="Unassembled WGS sequence"/>
</dbReference>
<reference evidence="4" key="1">
    <citation type="submission" date="2016-01" db="EMBL/GenBank/DDBJ databases">
        <authorList>
            <person name="Peeters C."/>
        </authorList>
    </citation>
    <scope>NUCLEOTIDE SEQUENCE [LARGE SCALE GENOMIC DNA]</scope>
    <source>
        <strain evidence="4">LMG 22940</strain>
    </source>
</reference>
<name>A0A158JM21_9BURK</name>
<organism evidence="4 5">
    <name type="scientific">Caballeronia choica</name>
    <dbReference type="NCBI Taxonomy" id="326476"/>
    <lineage>
        <taxon>Bacteria</taxon>
        <taxon>Pseudomonadati</taxon>
        <taxon>Pseudomonadota</taxon>
        <taxon>Betaproteobacteria</taxon>
        <taxon>Burkholderiales</taxon>
        <taxon>Burkholderiaceae</taxon>
        <taxon>Caballeronia</taxon>
    </lineage>
</organism>
<evidence type="ECO:0000256" key="1">
    <source>
        <dbReference type="ARBA" id="ARBA00006484"/>
    </source>
</evidence>
<dbReference type="GO" id="GO:0016616">
    <property type="term" value="F:oxidoreductase activity, acting on the CH-OH group of donors, NAD or NADP as acceptor"/>
    <property type="evidence" value="ECO:0007669"/>
    <property type="project" value="UniProtKB-ARBA"/>
</dbReference>
<gene>
    <name evidence="4" type="ORF">AWB68_04002</name>
</gene>
<dbReference type="PRINTS" id="PR00081">
    <property type="entry name" value="GDHRDH"/>
</dbReference>
<dbReference type="AlphaFoldDB" id="A0A158JM21"/>
<dbReference type="NCBIfam" id="NF005559">
    <property type="entry name" value="PRK07231.1"/>
    <property type="match status" value="1"/>
</dbReference>
<dbReference type="Gene3D" id="3.40.50.720">
    <property type="entry name" value="NAD(P)-binding Rossmann-like Domain"/>
    <property type="match status" value="1"/>
</dbReference>
<dbReference type="PRINTS" id="PR00080">
    <property type="entry name" value="SDRFAMILY"/>
</dbReference>
<dbReference type="SUPFAM" id="SSF51735">
    <property type="entry name" value="NAD(P)-binding Rossmann-fold domains"/>
    <property type="match status" value="1"/>
</dbReference>
<dbReference type="FunFam" id="3.40.50.720:FF:000173">
    <property type="entry name" value="3-oxoacyl-[acyl-carrier protein] reductase"/>
    <property type="match status" value="1"/>
</dbReference>
<accession>A0A158JM21</accession>
<protein>
    <submittedName>
        <fullName evidence="4">3-ketoacyl-ACP reductase</fullName>
    </submittedName>
</protein>
<dbReference type="PANTHER" id="PTHR42760:SF133">
    <property type="entry name" value="3-OXOACYL-[ACYL-CARRIER-PROTEIN] REDUCTASE"/>
    <property type="match status" value="1"/>
</dbReference>
<dbReference type="PANTHER" id="PTHR42760">
    <property type="entry name" value="SHORT-CHAIN DEHYDROGENASES/REDUCTASES FAMILY MEMBER"/>
    <property type="match status" value="1"/>
</dbReference>
<keyword evidence="5" id="KW-1185">Reference proteome</keyword>
<evidence type="ECO:0000313" key="4">
    <source>
        <dbReference type="EMBL" id="SAL69924.1"/>
    </source>
</evidence>
<dbReference type="OrthoDB" id="8557335at2"/>
<feature type="domain" description="Ketoreductase" evidence="3">
    <location>
        <begin position="11"/>
        <end position="189"/>
    </location>
</feature>
<dbReference type="RefSeq" id="WP_087646083.1">
    <property type="nucleotide sequence ID" value="NZ_FCON02000044.1"/>
</dbReference>
<dbReference type="EMBL" id="FCON02000044">
    <property type="protein sequence ID" value="SAL69924.1"/>
    <property type="molecule type" value="Genomic_DNA"/>
</dbReference>
<dbReference type="InterPro" id="IPR057326">
    <property type="entry name" value="KR_dom"/>
</dbReference>